<comment type="caution">
    <text evidence="4">The sequence shown here is derived from an EMBL/GenBank/DDBJ whole genome shotgun (WGS) entry which is preliminary data.</text>
</comment>
<dbReference type="CDD" id="cd06223">
    <property type="entry name" value="PRTases_typeI"/>
    <property type="match status" value="1"/>
</dbReference>
<dbReference type="InterPro" id="IPR000836">
    <property type="entry name" value="PRTase_dom"/>
</dbReference>
<evidence type="ECO:0000256" key="2">
    <source>
        <dbReference type="ARBA" id="ARBA00049402"/>
    </source>
</evidence>
<dbReference type="GO" id="GO:0000287">
    <property type="term" value="F:magnesium ion binding"/>
    <property type="evidence" value="ECO:0007669"/>
    <property type="project" value="TreeGrafter"/>
</dbReference>
<dbReference type="GO" id="GO:0032263">
    <property type="term" value="P:GMP salvage"/>
    <property type="evidence" value="ECO:0007669"/>
    <property type="project" value="TreeGrafter"/>
</dbReference>
<proteinExistence type="predicted"/>
<feature type="domain" description="Phosphoribosyltransferase" evidence="3">
    <location>
        <begin position="24"/>
        <end position="180"/>
    </location>
</feature>
<accession>A0A921TIS1</accession>
<gene>
    <name evidence="4" type="ORF">CR938_03115</name>
</gene>
<keyword evidence="4" id="KW-0328">Glycosyltransferase</keyword>
<dbReference type="GO" id="GO:0004422">
    <property type="term" value="F:hypoxanthine phosphoribosyltransferase activity"/>
    <property type="evidence" value="ECO:0007669"/>
    <property type="project" value="TreeGrafter"/>
</dbReference>
<dbReference type="SUPFAM" id="SSF53271">
    <property type="entry name" value="PRTase-like"/>
    <property type="match status" value="1"/>
</dbReference>
<dbReference type="Pfam" id="PF00156">
    <property type="entry name" value="Pribosyltran"/>
    <property type="match status" value="1"/>
</dbReference>
<dbReference type="RefSeq" id="WP_162123610.1">
    <property type="nucleotide sequence ID" value="NZ_PDWK01000009.1"/>
</dbReference>
<dbReference type="PANTHER" id="PTHR43340:SF1">
    <property type="entry name" value="HYPOXANTHINE PHOSPHORIBOSYLTRANSFERASE"/>
    <property type="match status" value="1"/>
</dbReference>
<dbReference type="OrthoDB" id="9802824at2"/>
<dbReference type="Gene3D" id="3.40.50.2020">
    <property type="match status" value="1"/>
</dbReference>
<evidence type="ECO:0000313" key="4">
    <source>
        <dbReference type="EMBL" id="KAF1690182.1"/>
    </source>
</evidence>
<reference evidence="4" key="1">
    <citation type="submission" date="2017-10" db="EMBL/GenBank/DDBJ databases">
        <title>Whole genome sequencing of members of genus Pseudoxanthomonas.</title>
        <authorList>
            <person name="Kumar S."/>
            <person name="Bansal K."/>
            <person name="Kaur A."/>
            <person name="Patil P."/>
            <person name="Sharma S."/>
            <person name="Patil P.B."/>
        </authorList>
    </citation>
    <scope>NUCLEOTIDE SEQUENCE</scope>
    <source>
        <strain evidence="4">DSM 22914</strain>
    </source>
</reference>
<dbReference type="GO" id="GO:0032264">
    <property type="term" value="P:IMP salvage"/>
    <property type="evidence" value="ECO:0007669"/>
    <property type="project" value="TreeGrafter"/>
</dbReference>
<comment type="catalytic activity">
    <reaction evidence="1">
        <text>GMP + diphosphate = guanine + 5-phospho-alpha-D-ribose 1-diphosphate</text>
        <dbReference type="Rhea" id="RHEA:25424"/>
        <dbReference type="ChEBI" id="CHEBI:16235"/>
        <dbReference type="ChEBI" id="CHEBI:33019"/>
        <dbReference type="ChEBI" id="CHEBI:58017"/>
        <dbReference type="ChEBI" id="CHEBI:58115"/>
        <dbReference type="EC" id="2.4.2.8"/>
    </reaction>
    <physiologicalReaction direction="right-to-left" evidence="1">
        <dbReference type="Rhea" id="RHEA:25426"/>
    </physiologicalReaction>
</comment>
<dbReference type="GO" id="GO:0046100">
    <property type="term" value="P:hypoxanthine metabolic process"/>
    <property type="evidence" value="ECO:0007669"/>
    <property type="project" value="TreeGrafter"/>
</dbReference>
<dbReference type="InterPro" id="IPR029057">
    <property type="entry name" value="PRTase-like"/>
</dbReference>
<keyword evidence="4" id="KW-0808">Transferase</keyword>
<dbReference type="Proteomes" id="UP000717981">
    <property type="component" value="Unassembled WGS sequence"/>
</dbReference>
<evidence type="ECO:0000256" key="1">
    <source>
        <dbReference type="ARBA" id="ARBA00048811"/>
    </source>
</evidence>
<dbReference type="GO" id="GO:0006178">
    <property type="term" value="P:guanine salvage"/>
    <property type="evidence" value="ECO:0007669"/>
    <property type="project" value="TreeGrafter"/>
</dbReference>
<protein>
    <submittedName>
        <fullName evidence="4">Hypoxanthine-guanine phosphoribosyltransferase</fullName>
    </submittedName>
</protein>
<dbReference type="EMBL" id="PDWK01000009">
    <property type="protein sequence ID" value="KAF1690182.1"/>
    <property type="molecule type" value="Genomic_DNA"/>
</dbReference>
<evidence type="ECO:0000313" key="5">
    <source>
        <dbReference type="Proteomes" id="UP000717981"/>
    </source>
</evidence>
<comment type="catalytic activity">
    <reaction evidence="2">
        <text>IMP + diphosphate = hypoxanthine + 5-phospho-alpha-D-ribose 1-diphosphate</text>
        <dbReference type="Rhea" id="RHEA:17973"/>
        <dbReference type="ChEBI" id="CHEBI:17368"/>
        <dbReference type="ChEBI" id="CHEBI:33019"/>
        <dbReference type="ChEBI" id="CHEBI:58017"/>
        <dbReference type="ChEBI" id="CHEBI:58053"/>
        <dbReference type="EC" id="2.4.2.8"/>
    </reaction>
    <physiologicalReaction direction="right-to-left" evidence="2">
        <dbReference type="Rhea" id="RHEA:17975"/>
    </physiologicalReaction>
</comment>
<organism evidence="4 5">
    <name type="scientific">Pseudoxanthomonas taiwanensis</name>
    <dbReference type="NCBI Taxonomy" id="176598"/>
    <lineage>
        <taxon>Bacteria</taxon>
        <taxon>Pseudomonadati</taxon>
        <taxon>Pseudomonadota</taxon>
        <taxon>Gammaproteobacteria</taxon>
        <taxon>Lysobacterales</taxon>
        <taxon>Lysobacteraceae</taxon>
        <taxon>Pseudoxanthomonas</taxon>
    </lineage>
</organism>
<name>A0A921TIS1_9GAMM</name>
<dbReference type="InterPro" id="IPR050408">
    <property type="entry name" value="HGPRT"/>
</dbReference>
<dbReference type="NCBIfam" id="NF006605">
    <property type="entry name" value="PRK09162.1"/>
    <property type="match status" value="1"/>
</dbReference>
<evidence type="ECO:0000259" key="3">
    <source>
        <dbReference type="Pfam" id="PF00156"/>
    </source>
</evidence>
<dbReference type="AlphaFoldDB" id="A0A921TIS1"/>
<sequence>MSIPLIAEILPKSELLVDRATIDRAIARMADEIARDYIGDVPPERLGDSFVPVFLTVMHGALPFAGQLALELGARGLDLQFDYLHATRYRGQNQGGELVWKHRPATPLFGRRVLIADDILDEGYTLAEVSRWCIEHGATDVRLAVLVHKQHDRCVPGVHADYVGVTVPDRYVFGFGMDYYEQGRNLPGIYALKEG</sequence>
<keyword evidence="5" id="KW-1185">Reference proteome</keyword>
<dbReference type="PANTHER" id="PTHR43340">
    <property type="entry name" value="HYPOXANTHINE-GUANINE PHOSPHORIBOSYLTRANSFERASE"/>
    <property type="match status" value="1"/>
</dbReference>
<dbReference type="GO" id="GO:0005829">
    <property type="term" value="C:cytosol"/>
    <property type="evidence" value="ECO:0007669"/>
    <property type="project" value="TreeGrafter"/>
</dbReference>